<dbReference type="Gene3D" id="3.90.1200.10">
    <property type="match status" value="1"/>
</dbReference>
<reference evidence="3" key="1">
    <citation type="journal article" date="2019" name="Int. J. Syst. Evol. Microbiol.">
        <title>The Global Catalogue of Microorganisms (GCM) 10K type strain sequencing project: providing services to taxonomists for standard genome sequencing and annotation.</title>
        <authorList>
            <consortium name="The Broad Institute Genomics Platform"/>
            <consortium name="The Broad Institute Genome Sequencing Center for Infectious Disease"/>
            <person name="Wu L."/>
            <person name="Ma J."/>
        </authorList>
    </citation>
    <scope>NUCLEOTIDE SEQUENCE [LARGE SCALE GENOMIC DNA]</scope>
    <source>
        <strain evidence="3">CGMCC 4.7289</strain>
    </source>
</reference>
<accession>A0ABV8LEV5</accession>
<proteinExistence type="predicted"/>
<dbReference type="RefSeq" id="WP_253754033.1">
    <property type="nucleotide sequence ID" value="NZ_JAMZDZ010000001.1"/>
</dbReference>
<dbReference type="SUPFAM" id="SSF56112">
    <property type="entry name" value="Protein kinase-like (PK-like)"/>
    <property type="match status" value="1"/>
</dbReference>
<dbReference type="Pfam" id="PF01636">
    <property type="entry name" value="APH"/>
    <property type="match status" value="1"/>
</dbReference>
<keyword evidence="3" id="KW-1185">Reference proteome</keyword>
<sequence>MSTTRPLPRRLDATDDDLARAHSAAHTIATATQGRDPGLMTTAASMSHYVYIGADVVVKLVDAGGHNRLDLEIALAQHLPTGLGAPLLASGRRRLKDCDVRYACFTRLPGTSPGVGLPDADAATARRWAEQAVQRLDALHTWTPTGPAEQALKQPPVHEGFTGRAALLDHIEGVLAADRDTVIPRTLTTGLTTIAQNAPLHAEFDTPVHADCDWGNWLADDQNVTALLDFERARFGAPADDWVLLAATSGPHIALVLDVIAEQTASSPEILRAACELRDAAFLAEDLRYALELPAPPPWMARRVRELEGLVLGQRWWQPAGPRRSP</sequence>
<gene>
    <name evidence="2" type="ORF">ACFOZ4_00145</name>
</gene>
<feature type="domain" description="Aminoglycoside phosphotransferase" evidence="1">
    <location>
        <begin position="55"/>
        <end position="248"/>
    </location>
</feature>
<evidence type="ECO:0000313" key="3">
    <source>
        <dbReference type="Proteomes" id="UP001595816"/>
    </source>
</evidence>
<dbReference type="EMBL" id="JBHSAY010000001">
    <property type="protein sequence ID" value="MFC4129023.1"/>
    <property type="molecule type" value="Genomic_DNA"/>
</dbReference>
<name>A0ABV8LEV5_9ACTN</name>
<evidence type="ECO:0000259" key="1">
    <source>
        <dbReference type="Pfam" id="PF01636"/>
    </source>
</evidence>
<comment type="caution">
    <text evidence="2">The sequence shown here is derived from an EMBL/GenBank/DDBJ whole genome shotgun (WGS) entry which is preliminary data.</text>
</comment>
<dbReference type="InterPro" id="IPR002575">
    <property type="entry name" value="Aminoglycoside_PTrfase"/>
</dbReference>
<evidence type="ECO:0000313" key="2">
    <source>
        <dbReference type="EMBL" id="MFC4129023.1"/>
    </source>
</evidence>
<dbReference type="Proteomes" id="UP001595816">
    <property type="component" value="Unassembled WGS sequence"/>
</dbReference>
<protein>
    <submittedName>
        <fullName evidence="2">Phosphotransferase family protein</fullName>
    </submittedName>
</protein>
<dbReference type="InterPro" id="IPR011009">
    <property type="entry name" value="Kinase-like_dom_sf"/>
</dbReference>
<organism evidence="2 3">
    <name type="scientific">Hamadaea flava</name>
    <dbReference type="NCBI Taxonomy" id="1742688"/>
    <lineage>
        <taxon>Bacteria</taxon>
        <taxon>Bacillati</taxon>
        <taxon>Actinomycetota</taxon>
        <taxon>Actinomycetes</taxon>
        <taxon>Micromonosporales</taxon>
        <taxon>Micromonosporaceae</taxon>
        <taxon>Hamadaea</taxon>
    </lineage>
</organism>